<name>A0A183P202_9TREM</name>
<dbReference type="EMBL" id="UZAL01028897">
    <property type="protein sequence ID" value="VDP44443.1"/>
    <property type="molecule type" value="Genomic_DNA"/>
</dbReference>
<evidence type="ECO:0000313" key="2">
    <source>
        <dbReference type="Proteomes" id="UP000269396"/>
    </source>
</evidence>
<organism evidence="1 2">
    <name type="scientific">Schistosoma mattheei</name>
    <dbReference type="NCBI Taxonomy" id="31246"/>
    <lineage>
        <taxon>Eukaryota</taxon>
        <taxon>Metazoa</taxon>
        <taxon>Spiralia</taxon>
        <taxon>Lophotrochozoa</taxon>
        <taxon>Platyhelminthes</taxon>
        <taxon>Trematoda</taxon>
        <taxon>Digenea</taxon>
        <taxon>Strigeidida</taxon>
        <taxon>Schistosomatoidea</taxon>
        <taxon>Schistosomatidae</taxon>
        <taxon>Schistosoma</taxon>
    </lineage>
</organism>
<dbReference type="PROSITE" id="PS51257">
    <property type="entry name" value="PROKAR_LIPOPROTEIN"/>
    <property type="match status" value="1"/>
</dbReference>
<dbReference type="AlphaFoldDB" id="A0A183P202"/>
<accession>A0A183P202</accession>
<keyword evidence="2" id="KW-1185">Reference proteome</keyword>
<reference evidence="1 2" key="1">
    <citation type="submission" date="2018-11" db="EMBL/GenBank/DDBJ databases">
        <authorList>
            <consortium name="Pathogen Informatics"/>
        </authorList>
    </citation>
    <scope>NUCLEOTIDE SEQUENCE [LARGE SCALE GENOMIC DNA]</scope>
    <source>
        <strain>Denwood</strain>
        <strain evidence="2">Zambia</strain>
    </source>
</reference>
<proteinExistence type="predicted"/>
<protein>
    <submittedName>
        <fullName evidence="1">Uncharacterized protein</fullName>
    </submittedName>
</protein>
<evidence type="ECO:0000313" key="1">
    <source>
        <dbReference type="EMBL" id="VDP44443.1"/>
    </source>
</evidence>
<sequence>MTRMTLTNIQLLIGCFCQFEIYSTLYYSNHMDAYHKLKHNKPIDHKRIYQLHKSLVRPTRHRTVLVPSNQVYQK</sequence>
<dbReference type="Proteomes" id="UP000269396">
    <property type="component" value="Unassembled WGS sequence"/>
</dbReference>
<gene>
    <name evidence="1" type="ORF">SMTD_LOCUS8388</name>
</gene>